<protein>
    <submittedName>
        <fullName evidence="2">Uncharacterized protein</fullName>
    </submittedName>
</protein>
<feature type="region of interest" description="Disordered" evidence="1">
    <location>
        <begin position="1"/>
        <end position="140"/>
    </location>
</feature>
<evidence type="ECO:0000313" key="2">
    <source>
        <dbReference type="EMBL" id="RPB22595.1"/>
    </source>
</evidence>
<dbReference type="InParanoid" id="A0A3N4LX17"/>
<organism evidence="2 3">
    <name type="scientific">Terfezia boudieri ATCC MYA-4762</name>
    <dbReference type="NCBI Taxonomy" id="1051890"/>
    <lineage>
        <taxon>Eukaryota</taxon>
        <taxon>Fungi</taxon>
        <taxon>Dikarya</taxon>
        <taxon>Ascomycota</taxon>
        <taxon>Pezizomycotina</taxon>
        <taxon>Pezizomycetes</taxon>
        <taxon>Pezizales</taxon>
        <taxon>Pezizaceae</taxon>
        <taxon>Terfezia</taxon>
    </lineage>
</organism>
<dbReference type="Proteomes" id="UP000267821">
    <property type="component" value="Unassembled WGS sequence"/>
</dbReference>
<accession>A0A3N4LX17</accession>
<dbReference type="AlphaFoldDB" id="A0A3N4LX17"/>
<reference evidence="2 3" key="1">
    <citation type="journal article" date="2018" name="Nat. Ecol. Evol.">
        <title>Pezizomycetes genomes reveal the molecular basis of ectomycorrhizal truffle lifestyle.</title>
        <authorList>
            <person name="Murat C."/>
            <person name="Payen T."/>
            <person name="Noel B."/>
            <person name="Kuo A."/>
            <person name="Morin E."/>
            <person name="Chen J."/>
            <person name="Kohler A."/>
            <person name="Krizsan K."/>
            <person name="Balestrini R."/>
            <person name="Da Silva C."/>
            <person name="Montanini B."/>
            <person name="Hainaut M."/>
            <person name="Levati E."/>
            <person name="Barry K.W."/>
            <person name="Belfiori B."/>
            <person name="Cichocki N."/>
            <person name="Clum A."/>
            <person name="Dockter R.B."/>
            <person name="Fauchery L."/>
            <person name="Guy J."/>
            <person name="Iotti M."/>
            <person name="Le Tacon F."/>
            <person name="Lindquist E.A."/>
            <person name="Lipzen A."/>
            <person name="Malagnac F."/>
            <person name="Mello A."/>
            <person name="Molinier V."/>
            <person name="Miyauchi S."/>
            <person name="Poulain J."/>
            <person name="Riccioni C."/>
            <person name="Rubini A."/>
            <person name="Sitrit Y."/>
            <person name="Splivallo R."/>
            <person name="Traeger S."/>
            <person name="Wang M."/>
            <person name="Zifcakova L."/>
            <person name="Wipf D."/>
            <person name="Zambonelli A."/>
            <person name="Paolocci F."/>
            <person name="Nowrousian M."/>
            <person name="Ottonello S."/>
            <person name="Baldrian P."/>
            <person name="Spatafora J.W."/>
            <person name="Henrissat B."/>
            <person name="Nagy L.G."/>
            <person name="Aury J.M."/>
            <person name="Wincker P."/>
            <person name="Grigoriev I.V."/>
            <person name="Bonfante P."/>
            <person name="Martin F.M."/>
        </authorList>
    </citation>
    <scope>NUCLEOTIDE SEQUENCE [LARGE SCALE GENOMIC DNA]</scope>
    <source>
        <strain evidence="2 3">ATCC MYA-4762</strain>
    </source>
</reference>
<feature type="compositionally biased region" description="Gly residues" evidence="1">
    <location>
        <begin position="75"/>
        <end position="85"/>
    </location>
</feature>
<proteinExistence type="predicted"/>
<sequence>MPANGTSTSPSAPKAPRPNKPPKQAKPSKLQKDKDIQAHQSSTIAATNSTVKVSQNVGAKAKDKDASAGSKDGSGAVGGNGPGGKGKNKRTVDVLSLFSEKEMSAGGTIRLKPPAGAKEGSRKKPRTASQGNWKERAKELEEQGKFNEIYILNIPGRL</sequence>
<evidence type="ECO:0000256" key="1">
    <source>
        <dbReference type="SAM" id="MobiDB-lite"/>
    </source>
</evidence>
<feature type="compositionally biased region" description="Polar residues" evidence="1">
    <location>
        <begin position="38"/>
        <end position="56"/>
    </location>
</feature>
<name>A0A3N4LX17_9PEZI</name>
<dbReference type="EMBL" id="ML121551">
    <property type="protein sequence ID" value="RPB22595.1"/>
    <property type="molecule type" value="Genomic_DNA"/>
</dbReference>
<keyword evidence="3" id="KW-1185">Reference proteome</keyword>
<evidence type="ECO:0000313" key="3">
    <source>
        <dbReference type="Proteomes" id="UP000267821"/>
    </source>
</evidence>
<gene>
    <name evidence="2" type="ORF">L211DRAFT_332516</name>
</gene>